<dbReference type="KEGG" id="pfj:MYCFIDRAFT_138667"/>
<reference evidence="2 3" key="1">
    <citation type="journal article" date="2012" name="PLoS Pathog.">
        <title>Diverse lifestyles and strategies of plant pathogenesis encoded in the genomes of eighteen Dothideomycetes fungi.</title>
        <authorList>
            <person name="Ohm R.A."/>
            <person name="Feau N."/>
            <person name="Henrissat B."/>
            <person name="Schoch C.L."/>
            <person name="Horwitz B.A."/>
            <person name="Barry K.W."/>
            <person name="Condon B.J."/>
            <person name="Copeland A.C."/>
            <person name="Dhillon B."/>
            <person name="Glaser F."/>
            <person name="Hesse C.N."/>
            <person name="Kosti I."/>
            <person name="LaButti K."/>
            <person name="Lindquist E.A."/>
            <person name="Lucas S."/>
            <person name="Salamov A.A."/>
            <person name="Bradshaw R.E."/>
            <person name="Ciuffetti L."/>
            <person name="Hamelin R.C."/>
            <person name="Kema G.H.J."/>
            <person name="Lawrence C."/>
            <person name="Scott J.A."/>
            <person name="Spatafora J.W."/>
            <person name="Turgeon B.G."/>
            <person name="de Wit P.J.G.M."/>
            <person name="Zhong S."/>
            <person name="Goodwin S.B."/>
            <person name="Grigoriev I.V."/>
        </authorList>
    </citation>
    <scope>NUCLEOTIDE SEQUENCE [LARGE SCALE GENOMIC DNA]</scope>
    <source>
        <strain evidence="2 3">CIRAD86</strain>
    </source>
</reference>
<feature type="signal peptide" evidence="1">
    <location>
        <begin position="1"/>
        <end position="23"/>
    </location>
</feature>
<accession>M2YVR0</accession>
<feature type="chain" id="PRO_5004029629" evidence="1">
    <location>
        <begin position="24"/>
        <end position="312"/>
    </location>
</feature>
<dbReference type="InterPro" id="IPR023375">
    <property type="entry name" value="ADC_dom_sf"/>
</dbReference>
<dbReference type="VEuPathDB" id="FungiDB:MYCFIDRAFT_138667"/>
<name>M2YVR0_PSEFD</name>
<dbReference type="Gene3D" id="2.40.400.10">
    <property type="entry name" value="Acetoacetate decarboxylase-like"/>
    <property type="match status" value="1"/>
</dbReference>
<dbReference type="RefSeq" id="XP_007927336.1">
    <property type="nucleotide sequence ID" value="XM_007929145.1"/>
</dbReference>
<dbReference type="Proteomes" id="UP000016932">
    <property type="component" value="Unassembled WGS sequence"/>
</dbReference>
<keyword evidence="3" id="KW-1185">Reference proteome</keyword>
<evidence type="ECO:0000313" key="2">
    <source>
        <dbReference type="EMBL" id="EME81770.1"/>
    </source>
</evidence>
<organism evidence="2 3">
    <name type="scientific">Pseudocercospora fijiensis (strain CIRAD86)</name>
    <name type="common">Black leaf streak disease fungus</name>
    <name type="synonym">Mycosphaerella fijiensis</name>
    <dbReference type="NCBI Taxonomy" id="383855"/>
    <lineage>
        <taxon>Eukaryota</taxon>
        <taxon>Fungi</taxon>
        <taxon>Dikarya</taxon>
        <taxon>Ascomycota</taxon>
        <taxon>Pezizomycotina</taxon>
        <taxon>Dothideomycetes</taxon>
        <taxon>Dothideomycetidae</taxon>
        <taxon>Mycosphaerellales</taxon>
        <taxon>Mycosphaerellaceae</taxon>
        <taxon>Pseudocercospora</taxon>
    </lineage>
</organism>
<dbReference type="HOGENOM" id="CLU_050866_1_1_1"/>
<dbReference type="PANTHER" id="PTHR40518:SF1">
    <property type="entry name" value="ACETOACETATE DECARBOXYLASE"/>
    <property type="match status" value="1"/>
</dbReference>
<dbReference type="OrthoDB" id="9970474at2759"/>
<evidence type="ECO:0000313" key="3">
    <source>
        <dbReference type="Proteomes" id="UP000016932"/>
    </source>
</evidence>
<keyword evidence="1" id="KW-0732">Signal</keyword>
<dbReference type="AlphaFoldDB" id="M2YVR0"/>
<proteinExistence type="predicted"/>
<gene>
    <name evidence="2" type="ORF">MYCFIDRAFT_138667</name>
</gene>
<sequence>MHFTRCLSHIVTTLLYAIQISNACTICTNESPEPIMYSPAPWTLKGTIYSFFLLPGVGIPLFGDLPVKAFPPLERQYPEAMAGTYKGFLGMIQVIRYTESPVGPYDELLIVPGFFTYPGPDGSNITNVRVSRIYVSQKYTAWNGRENWNIPKHIARFDWTTDAGGGESVKIYPFDTSGDSSESGPSEKPFFQMSFSPLLHGIVQIPFSTHLYGLLGVNVTLVQPPVPQGQDVYGAMVGTQTAKSVVPGQSSDKTTAGTINLSQAGGDGEETGFNAVGDEYYPNFWPGLLSTNVGLRMEDATITFSEPVVWSV</sequence>
<dbReference type="GeneID" id="19331101"/>
<dbReference type="SUPFAM" id="SSF160104">
    <property type="entry name" value="Acetoacetate decarboxylase-like"/>
    <property type="match status" value="1"/>
</dbReference>
<evidence type="ECO:0000256" key="1">
    <source>
        <dbReference type="SAM" id="SignalP"/>
    </source>
</evidence>
<protein>
    <submittedName>
        <fullName evidence="2">Uncharacterized protein</fullName>
    </submittedName>
</protein>
<dbReference type="EMBL" id="KB446559">
    <property type="protein sequence ID" value="EME81770.1"/>
    <property type="molecule type" value="Genomic_DNA"/>
</dbReference>
<dbReference type="eggNOG" id="ENOG502S9HK">
    <property type="taxonomic scope" value="Eukaryota"/>
</dbReference>
<dbReference type="PANTHER" id="PTHR40518">
    <property type="entry name" value="ACETOACETATE DECARBOXYLASE"/>
    <property type="match status" value="1"/>
</dbReference>